<comment type="caution">
    <text evidence="1">The sequence shown here is derived from an EMBL/GenBank/DDBJ whole genome shotgun (WGS) entry which is preliminary data.</text>
</comment>
<protein>
    <submittedName>
        <fullName evidence="1">Uncharacterized protein</fullName>
    </submittedName>
</protein>
<dbReference type="Proteomes" id="UP001497382">
    <property type="component" value="Unassembled WGS sequence"/>
</dbReference>
<gene>
    <name evidence="1" type="ORF">LARSCL_LOCUS21099</name>
</gene>
<accession>A0AAV2BSE5</accession>
<evidence type="ECO:0000313" key="1">
    <source>
        <dbReference type="EMBL" id="CAL1298978.1"/>
    </source>
</evidence>
<sequence length="514" mass="57269">MRSIIYILFGILVVFFKRDEKTFALATWSIQTQSVPEEYLEAIKVEFSKPVVAALLRFNGFHRKFGVPYLYVRSALTYATEIAKAIAYSPLFGSSEGIEDFALKHLLRMVLSCSPVYCTDVNCVASTIGEILAEIITEGGFVTHRVSNHIIKMYAGNLAGNILWRLSRLPDPDSHMSESLEDASPEIVNGYAKFLRLLSLGIRNSTLVSEFCEDEGFDADTSTILLKAVCGSRFLNFKLGLASNVTAKMVEAFNFAKKVLPQDLEFSQSFSVISAVVAETVTFSMIRQGYLKGGEDLEDNSRDVLKLILLGITTSKMNLGSSDSFVKYSSFKNKKTSSSSKSLKETVLEKVSSELSDSEIFQRLFNRTDIPSPKLEEYASAMAEGMIHSVGNISEDLSNTITESFARTLLPIAKSIEEDSSKDRMKMFSNGVSKTLFDIVSQLKVVDFENSSSVLRIFHEIDQNIFLSLEKLEKETTSEIEESVISDPSKKSIPVPKNIFNMMSTISNFFSSIW</sequence>
<reference evidence="1 2" key="1">
    <citation type="submission" date="2024-04" db="EMBL/GenBank/DDBJ databases">
        <authorList>
            <person name="Rising A."/>
            <person name="Reimegard J."/>
            <person name="Sonavane S."/>
            <person name="Akerstrom W."/>
            <person name="Nylinder S."/>
            <person name="Hedman E."/>
            <person name="Kallberg Y."/>
        </authorList>
    </citation>
    <scope>NUCLEOTIDE SEQUENCE [LARGE SCALE GENOMIC DNA]</scope>
</reference>
<keyword evidence="2" id="KW-1185">Reference proteome</keyword>
<proteinExistence type="predicted"/>
<name>A0AAV2BSE5_9ARAC</name>
<organism evidence="1 2">
    <name type="scientific">Larinioides sclopetarius</name>
    <dbReference type="NCBI Taxonomy" id="280406"/>
    <lineage>
        <taxon>Eukaryota</taxon>
        <taxon>Metazoa</taxon>
        <taxon>Ecdysozoa</taxon>
        <taxon>Arthropoda</taxon>
        <taxon>Chelicerata</taxon>
        <taxon>Arachnida</taxon>
        <taxon>Araneae</taxon>
        <taxon>Araneomorphae</taxon>
        <taxon>Entelegynae</taxon>
        <taxon>Araneoidea</taxon>
        <taxon>Araneidae</taxon>
        <taxon>Larinioides</taxon>
    </lineage>
</organism>
<dbReference type="AlphaFoldDB" id="A0AAV2BSE5"/>
<dbReference type="EMBL" id="CAXIEN010000482">
    <property type="protein sequence ID" value="CAL1298978.1"/>
    <property type="molecule type" value="Genomic_DNA"/>
</dbReference>
<evidence type="ECO:0000313" key="2">
    <source>
        <dbReference type="Proteomes" id="UP001497382"/>
    </source>
</evidence>